<gene>
    <name evidence="2" type="ORF">Agabi119p4_8678</name>
</gene>
<reference evidence="2 3" key="1">
    <citation type="journal article" name="Sci. Rep.">
        <title>Telomere-to-telomere assembled and centromere annotated genomes of the two main subspecies of the button mushroom Agaricus bisporus reveal especially polymorphic chromosome ends.</title>
        <authorList>
            <person name="Sonnenberg A.S.M."/>
            <person name="Sedaghat-Telgerd N."/>
            <person name="Lavrijssen B."/>
            <person name="Ohm R.A."/>
            <person name="Hendrickx P.M."/>
            <person name="Scholtmeijer K."/>
            <person name="Baars J.J.P."/>
            <person name="van Peer A."/>
        </authorList>
    </citation>
    <scope>NUCLEOTIDE SEQUENCE [LARGE SCALE GENOMIC DNA]</scope>
    <source>
        <strain evidence="2 3">H119_p4</strain>
    </source>
</reference>
<evidence type="ECO:0000256" key="1">
    <source>
        <dbReference type="SAM" id="MobiDB-lite"/>
    </source>
</evidence>
<organism evidence="2 3">
    <name type="scientific">Agaricus bisporus var. burnettii</name>
    <dbReference type="NCBI Taxonomy" id="192524"/>
    <lineage>
        <taxon>Eukaryota</taxon>
        <taxon>Fungi</taxon>
        <taxon>Dikarya</taxon>
        <taxon>Basidiomycota</taxon>
        <taxon>Agaricomycotina</taxon>
        <taxon>Agaricomycetes</taxon>
        <taxon>Agaricomycetidae</taxon>
        <taxon>Agaricales</taxon>
        <taxon>Agaricineae</taxon>
        <taxon>Agaricaceae</taxon>
        <taxon>Agaricus</taxon>
    </lineage>
</organism>
<dbReference type="Gene3D" id="3.80.10.10">
    <property type="entry name" value="Ribonuclease Inhibitor"/>
    <property type="match status" value="1"/>
</dbReference>
<evidence type="ECO:0000313" key="2">
    <source>
        <dbReference type="EMBL" id="KAF7762085.1"/>
    </source>
</evidence>
<dbReference type="InterPro" id="IPR032675">
    <property type="entry name" value="LRR_dom_sf"/>
</dbReference>
<dbReference type="Proteomes" id="UP000629468">
    <property type="component" value="Unassembled WGS sequence"/>
</dbReference>
<evidence type="ECO:0008006" key="4">
    <source>
        <dbReference type="Google" id="ProtNLM"/>
    </source>
</evidence>
<dbReference type="AlphaFoldDB" id="A0A8H7EXX6"/>
<comment type="caution">
    <text evidence="2">The sequence shown here is derived from an EMBL/GenBank/DDBJ whole genome shotgun (WGS) entry which is preliminary data.</text>
</comment>
<dbReference type="SUPFAM" id="SSF52047">
    <property type="entry name" value="RNI-like"/>
    <property type="match status" value="1"/>
</dbReference>
<feature type="region of interest" description="Disordered" evidence="1">
    <location>
        <begin position="268"/>
        <end position="290"/>
    </location>
</feature>
<evidence type="ECO:0000313" key="3">
    <source>
        <dbReference type="Proteomes" id="UP000629468"/>
    </source>
</evidence>
<sequence length="596" mass="67630">MGDDLVSWSDIPFEIVKQIITLCDNYTLLALAQTNYQLNDLAIQTLLVREGSTSDYPKGFYFESNDSSDIIIPAFNLALSEFHAPDFVYYFHSNPVLFREALSISRFLSRVVIDDKLTLSFDIIDQYRGLNGFWRMEAASAKIWRVIFVKLLETALEKGCRHLTLYGGLNFQIYSPRKRKHGPGLPGVSRSPGLPDASSFALPLSRSRPRPLRVSQFHPTLRTLYQGLVKWVKGRVRSTRANISRIGRSSPASFRSSSSSSAYSLKFPEPELVDSPPDVETETSLPTLSMSPPSLTRLDLQSAMMLHPLFFQYTLDLIRANSGSLQHLVLDYIRTSASTWKKLLKSIALPKLESFTFKLYGQTVGEESLPGIVLEFLTRHPTIRELELEGLNSTAQYPQFDSTNLLPILESLEATPRTLSWLLQNSTAYPKLKRISHTYDYCLPGSKNGLYAIFDIGMVPLSRLITLTTSTRPVNVQFKFSTESGFVTFFLIRGFSFIAPTPSQVFRNVETMSIFGHYNKKFVENFKELLPALEMFSNLKRLGFYEVENAEDLKKKNLIDTIRGSCPLIEEVKIQDELIDFSPNRLSHRYAHVKSL</sequence>
<accession>A0A8H7EXX6</accession>
<proteinExistence type="predicted"/>
<name>A0A8H7EXX6_AGABI</name>
<dbReference type="EMBL" id="JABXXO010000012">
    <property type="protein sequence ID" value="KAF7762085.1"/>
    <property type="molecule type" value="Genomic_DNA"/>
</dbReference>
<protein>
    <recommendedName>
        <fullName evidence="4">F-box domain-containing protein</fullName>
    </recommendedName>
</protein>